<dbReference type="RefSeq" id="WP_277357119.1">
    <property type="nucleotide sequence ID" value="NZ_JAROKN010000002.1"/>
</dbReference>
<feature type="domain" description="Methyltransferase" evidence="1">
    <location>
        <begin position="105"/>
        <end position="174"/>
    </location>
</feature>
<gene>
    <name evidence="3" type="ORF">P4U43_01315</name>
</gene>
<evidence type="ECO:0000313" key="4">
    <source>
        <dbReference type="Proteomes" id="UP001220456"/>
    </source>
</evidence>
<feature type="domain" description="23S rRNA (guanine(745)-N(1))-methyltransferase N-terminal" evidence="2">
    <location>
        <begin position="10"/>
        <end position="57"/>
    </location>
</feature>
<reference evidence="3 4" key="1">
    <citation type="journal article" date="2023" name="Int. J. Syst. Evol. Microbiol.">
        <title>Arthrobacter vasquezii sp. nov., isolated from a soil sample from Union Glacier, Antarctica.</title>
        <authorList>
            <person name="Valenzuela-Ibaceta F."/>
            <person name="Carrasco V."/>
            <person name="Lagos-Moraga S."/>
            <person name="Dietz-Vargas C."/>
            <person name="Navarro C.A."/>
            <person name="Perez-Donoso J.M."/>
        </authorList>
    </citation>
    <scope>NUCLEOTIDE SEQUENCE [LARGE SCALE GENOMIC DNA]</scope>
    <source>
        <strain evidence="3 4">EH-1B-1</strain>
    </source>
</reference>
<keyword evidence="3" id="KW-0808">Transferase</keyword>
<dbReference type="Pfam" id="PF21302">
    <property type="entry name" value="Zn_ribbon_RlmA"/>
    <property type="match status" value="1"/>
</dbReference>
<dbReference type="InterPro" id="IPR016718">
    <property type="entry name" value="rRNA_m1G-MeTrfase_A_prd"/>
</dbReference>
<dbReference type="PIRSF" id="PIRSF018249">
    <property type="entry name" value="MyrA_prd"/>
    <property type="match status" value="1"/>
</dbReference>
<proteinExistence type="predicted"/>
<evidence type="ECO:0000313" key="3">
    <source>
        <dbReference type="EMBL" id="MDF9276429.1"/>
    </source>
</evidence>
<dbReference type="InterPro" id="IPR048647">
    <property type="entry name" value="RlmA_N"/>
</dbReference>
<dbReference type="InterPro" id="IPR029063">
    <property type="entry name" value="SAM-dependent_MTases_sf"/>
</dbReference>
<dbReference type="EMBL" id="JAROKN010000002">
    <property type="protein sequence ID" value="MDF9276429.1"/>
    <property type="molecule type" value="Genomic_DNA"/>
</dbReference>
<sequence length="291" mass="31532">MPTYPESLLLCPVCRDPLTVNSAGQHGKKMDDGAARFLRCPRGHRFDAARQGYFNLLTGRGTEFESDTAAMVQARVDFLGGGHFQPLANAVSSAAESFAGNLPLVLDVGAGTGYYLKALQERVSVSASVALDISKYALRRSAKELPDALCLVCDVWRPLPVADQRVDLLLNIFAPRNVPEFARVCSDRAVALVVTPLPHHLREIAELAGLLGIRPGKATEVATSMAEFFDVIEVRRVEFGMRLSPIDVRNVAAMGPAGHHTLRIDVDSLPPTSDVTAAFTVQVFQKRAHTS</sequence>
<dbReference type="Pfam" id="PF13649">
    <property type="entry name" value="Methyltransf_25"/>
    <property type="match status" value="1"/>
</dbReference>
<dbReference type="SUPFAM" id="SSF53335">
    <property type="entry name" value="S-adenosyl-L-methionine-dependent methyltransferases"/>
    <property type="match status" value="1"/>
</dbReference>
<comment type="caution">
    <text evidence="3">The sequence shown here is derived from an EMBL/GenBank/DDBJ whole genome shotgun (WGS) entry which is preliminary data.</text>
</comment>
<dbReference type="Proteomes" id="UP001220456">
    <property type="component" value="Unassembled WGS sequence"/>
</dbReference>
<dbReference type="InterPro" id="IPR041698">
    <property type="entry name" value="Methyltransf_25"/>
</dbReference>
<dbReference type="Gene3D" id="3.40.50.150">
    <property type="entry name" value="Vaccinia Virus protein VP39"/>
    <property type="match status" value="1"/>
</dbReference>
<dbReference type="GO" id="GO:0008168">
    <property type="term" value="F:methyltransferase activity"/>
    <property type="evidence" value="ECO:0007669"/>
    <property type="project" value="UniProtKB-KW"/>
</dbReference>
<protein>
    <submittedName>
        <fullName evidence="3">Methyltransferase domain-containing protein</fullName>
    </submittedName>
</protein>
<organism evidence="3 4">
    <name type="scientific">Arthrobacter vasquezii</name>
    <dbReference type="NCBI Taxonomy" id="2977629"/>
    <lineage>
        <taxon>Bacteria</taxon>
        <taxon>Bacillati</taxon>
        <taxon>Actinomycetota</taxon>
        <taxon>Actinomycetes</taxon>
        <taxon>Micrococcales</taxon>
        <taxon>Micrococcaceae</taxon>
        <taxon>Arthrobacter</taxon>
    </lineage>
</organism>
<keyword evidence="4" id="KW-1185">Reference proteome</keyword>
<evidence type="ECO:0000259" key="1">
    <source>
        <dbReference type="Pfam" id="PF13649"/>
    </source>
</evidence>
<dbReference type="CDD" id="cd02440">
    <property type="entry name" value="AdoMet_MTases"/>
    <property type="match status" value="1"/>
</dbReference>
<accession>A0ABT6CQR9</accession>
<name>A0ABT6CQR9_9MICC</name>
<evidence type="ECO:0000259" key="2">
    <source>
        <dbReference type="Pfam" id="PF21302"/>
    </source>
</evidence>
<keyword evidence="3" id="KW-0489">Methyltransferase</keyword>
<dbReference type="GO" id="GO:0032259">
    <property type="term" value="P:methylation"/>
    <property type="evidence" value="ECO:0007669"/>
    <property type="project" value="UniProtKB-KW"/>
</dbReference>